<proteinExistence type="predicted"/>
<reference evidence="1" key="1">
    <citation type="submission" date="2019-02" db="EMBL/GenBank/DDBJ databases">
        <authorList>
            <person name="Gruber-Vodicka R. H."/>
            <person name="Seah K. B. B."/>
        </authorList>
    </citation>
    <scope>NUCLEOTIDE SEQUENCE</scope>
    <source>
        <strain evidence="1">BECK_BZ106</strain>
    </source>
</reference>
<protein>
    <submittedName>
        <fullName evidence="1">Uncharacterized protein</fullName>
    </submittedName>
</protein>
<dbReference type="AlphaFoldDB" id="A0A450T2N9"/>
<evidence type="ECO:0000313" key="1">
    <source>
        <dbReference type="EMBL" id="VFJ60742.1"/>
    </source>
</evidence>
<name>A0A450T2N9_9GAMM</name>
<organism evidence="1">
    <name type="scientific">Candidatus Kentrum sp. FW</name>
    <dbReference type="NCBI Taxonomy" id="2126338"/>
    <lineage>
        <taxon>Bacteria</taxon>
        <taxon>Pseudomonadati</taxon>
        <taxon>Pseudomonadota</taxon>
        <taxon>Gammaproteobacteria</taxon>
        <taxon>Candidatus Kentrum</taxon>
    </lineage>
</organism>
<accession>A0A450T2N9</accession>
<dbReference type="EMBL" id="CAADFD010000059">
    <property type="protein sequence ID" value="VFJ60742.1"/>
    <property type="molecule type" value="Genomic_DNA"/>
</dbReference>
<sequence length="108" mass="11892">MEEAIARLFDLDGILDGLCKEIQNELGFDYVAVQLIHPIARTIEAVFGTDRVSLIGVKHPMDVDEDLGFFRDWARKKRLSFGKQYRAVPVLSDVAAPSLGSVGAKGES</sequence>
<gene>
    <name evidence="1" type="ORF">BECKFW1821B_GA0114236_105912</name>
</gene>